<dbReference type="RefSeq" id="XP_056750152.1">
    <property type="nucleotide sequence ID" value="XM_056901484.1"/>
</dbReference>
<dbReference type="EMBL" id="JAQJAE010000005">
    <property type="protein sequence ID" value="KAJ5593526.1"/>
    <property type="molecule type" value="Genomic_DNA"/>
</dbReference>
<keyword evidence="2" id="KW-1185">Reference proteome</keyword>
<organism evidence="1 2">
    <name type="scientific">Penicillium hordei</name>
    <dbReference type="NCBI Taxonomy" id="40994"/>
    <lineage>
        <taxon>Eukaryota</taxon>
        <taxon>Fungi</taxon>
        <taxon>Dikarya</taxon>
        <taxon>Ascomycota</taxon>
        <taxon>Pezizomycotina</taxon>
        <taxon>Eurotiomycetes</taxon>
        <taxon>Eurotiomycetidae</taxon>
        <taxon>Eurotiales</taxon>
        <taxon>Aspergillaceae</taxon>
        <taxon>Penicillium</taxon>
    </lineage>
</organism>
<dbReference type="Proteomes" id="UP001213799">
    <property type="component" value="Unassembled WGS sequence"/>
</dbReference>
<evidence type="ECO:0000313" key="1">
    <source>
        <dbReference type="EMBL" id="KAJ5593526.1"/>
    </source>
</evidence>
<reference evidence="1" key="1">
    <citation type="journal article" date="2023" name="IMA Fungus">
        <title>Comparative genomic study of the Penicillium genus elucidates a diverse pangenome and 15 lateral gene transfer events.</title>
        <authorList>
            <person name="Petersen C."/>
            <person name="Sorensen T."/>
            <person name="Nielsen M.R."/>
            <person name="Sondergaard T.E."/>
            <person name="Sorensen J.L."/>
            <person name="Fitzpatrick D.A."/>
            <person name="Frisvad J.C."/>
            <person name="Nielsen K.L."/>
        </authorList>
    </citation>
    <scope>NUCLEOTIDE SEQUENCE</scope>
    <source>
        <strain evidence="1">IBT 12815</strain>
    </source>
</reference>
<evidence type="ECO:0000313" key="2">
    <source>
        <dbReference type="Proteomes" id="UP001213799"/>
    </source>
</evidence>
<reference evidence="1" key="2">
    <citation type="submission" date="2023-01" db="EMBL/GenBank/DDBJ databases">
        <authorList>
            <person name="Petersen C."/>
        </authorList>
    </citation>
    <scope>NUCLEOTIDE SEQUENCE</scope>
    <source>
        <strain evidence="1">IBT 12815</strain>
    </source>
</reference>
<dbReference type="GeneID" id="81591726"/>
<name>A0AAD6DUZ4_9EURO</name>
<comment type="caution">
    <text evidence="1">The sequence shown here is derived from an EMBL/GenBank/DDBJ whole genome shotgun (WGS) entry which is preliminary data.</text>
</comment>
<sequence length="81" mass="9257">MVGQQYPRQPSASPPPVFSYPPLSFSDAHRPSYGQMPVYHTVPSSYSDISFTDYGEPIPSVEDGSPRTGNLYRWLLEFWTW</sequence>
<gene>
    <name evidence="1" type="ORF">N7537_010430</name>
</gene>
<accession>A0AAD6DUZ4</accession>
<dbReference type="AlphaFoldDB" id="A0AAD6DUZ4"/>
<protein>
    <submittedName>
        <fullName evidence="1">Uncharacterized protein</fullName>
    </submittedName>
</protein>
<proteinExistence type="predicted"/>